<dbReference type="Gene3D" id="1.20.1740.10">
    <property type="entry name" value="Amino acid/polyamine transporter I"/>
    <property type="match status" value="1"/>
</dbReference>
<feature type="transmembrane region" description="Helical" evidence="5">
    <location>
        <begin position="292"/>
        <end position="314"/>
    </location>
</feature>
<keyword evidence="3 5" id="KW-1133">Transmembrane helix</keyword>
<evidence type="ECO:0000256" key="5">
    <source>
        <dbReference type="SAM" id="Phobius"/>
    </source>
</evidence>
<organism evidence="7 8">
    <name type="scientific">Dyella acidiphila</name>
    <dbReference type="NCBI Taxonomy" id="2775866"/>
    <lineage>
        <taxon>Bacteria</taxon>
        <taxon>Pseudomonadati</taxon>
        <taxon>Pseudomonadota</taxon>
        <taxon>Gammaproteobacteria</taxon>
        <taxon>Lysobacterales</taxon>
        <taxon>Rhodanobacteraceae</taxon>
        <taxon>Dyella</taxon>
    </lineage>
</organism>
<feature type="transmembrane region" description="Helical" evidence="5">
    <location>
        <begin position="158"/>
        <end position="177"/>
    </location>
</feature>
<keyword evidence="8" id="KW-1185">Reference proteome</keyword>
<evidence type="ECO:0000259" key="6">
    <source>
        <dbReference type="Pfam" id="PF00324"/>
    </source>
</evidence>
<evidence type="ECO:0000313" key="8">
    <source>
        <dbReference type="Proteomes" id="UP000651010"/>
    </source>
</evidence>
<dbReference type="Proteomes" id="UP000651010">
    <property type="component" value="Unassembled WGS sequence"/>
</dbReference>
<feature type="transmembrane region" description="Helical" evidence="5">
    <location>
        <begin position="92"/>
        <end position="115"/>
    </location>
</feature>
<accession>A0ABR9GC49</accession>
<feature type="transmembrane region" description="Helical" evidence="5">
    <location>
        <begin position="49"/>
        <end position="71"/>
    </location>
</feature>
<reference evidence="7 8" key="1">
    <citation type="submission" date="2020-09" db="EMBL/GenBank/DDBJ databases">
        <title>Dyella sp. 7MK23 isolated from forest soil.</title>
        <authorList>
            <person name="Fu J."/>
        </authorList>
    </citation>
    <scope>NUCLEOTIDE SEQUENCE [LARGE SCALE GENOMIC DNA]</scope>
    <source>
        <strain evidence="7 8">7MK23</strain>
    </source>
</reference>
<evidence type="ECO:0000256" key="1">
    <source>
        <dbReference type="ARBA" id="ARBA00004141"/>
    </source>
</evidence>
<name>A0ABR9GC49_9GAMM</name>
<dbReference type="InterPro" id="IPR050367">
    <property type="entry name" value="APC_superfamily"/>
</dbReference>
<feature type="domain" description="Amino acid permease/ SLC12A" evidence="6">
    <location>
        <begin position="49"/>
        <end position="401"/>
    </location>
</feature>
<proteinExistence type="predicted"/>
<feature type="transmembrane region" description="Helical" evidence="5">
    <location>
        <begin position="391"/>
        <end position="410"/>
    </location>
</feature>
<gene>
    <name evidence="7" type="ORF">IGX34_14740</name>
</gene>
<feature type="transmembrane region" description="Helical" evidence="5">
    <location>
        <begin position="22"/>
        <end position="43"/>
    </location>
</feature>
<protein>
    <submittedName>
        <fullName evidence="7">APC family permease</fullName>
    </submittedName>
</protein>
<dbReference type="PANTHER" id="PTHR42770:SF16">
    <property type="entry name" value="AMINO ACID PERMEASE"/>
    <property type="match status" value="1"/>
</dbReference>
<feature type="transmembrane region" description="Helical" evidence="5">
    <location>
        <begin position="416"/>
        <end position="433"/>
    </location>
</feature>
<keyword evidence="4 5" id="KW-0472">Membrane</keyword>
<evidence type="ECO:0000256" key="2">
    <source>
        <dbReference type="ARBA" id="ARBA00022692"/>
    </source>
</evidence>
<comment type="subcellular location">
    <subcellularLocation>
        <location evidence="1">Membrane</location>
        <topology evidence="1">Multi-pass membrane protein</topology>
    </subcellularLocation>
</comment>
<comment type="caution">
    <text evidence="7">The sequence shown here is derived from an EMBL/GenBank/DDBJ whole genome shotgun (WGS) entry which is preliminary data.</text>
</comment>
<dbReference type="Pfam" id="PF00324">
    <property type="entry name" value="AA_permease"/>
    <property type="match status" value="1"/>
</dbReference>
<dbReference type="PIRSF" id="PIRSF006060">
    <property type="entry name" value="AA_transporter"/>
    <property type="match status" value="1"/>
</dbReference>
<evidence type="ECO:0000256" key="4">
    <source>
        <dbReference type="ARBA" id="ARBA00023136"/>
    </source>
</evidence>
<sequence length="446" mass="48777">MPVEQNFGYKQELKRALSIRDLVVYGMIFMVPIAPFGVFGYVYEDARGMVPLAYLIGMVAMFFTAMSYWSMSRAFPVAGSVYAYAQRGIHEVVGFFSGWLILLDYILVPALLYIVSAAALQPMVPGVPAWAWLTGFIAVNTLINLFGVEFTAKANRYILVAEGIILAVFIVLGLVALYSGDHPTGLTLAPLYNPEKFSLSVVVGAVSIAVLSFLGFDGISTLSEESRDGVDSVGKASLVALLVVGALFILQTWIAVDLARGMSFSNNDVAFYETAARAGGNTLKYATMWATALSWGIANALVAQAAISRILYAMGRDRKLPHVLAKVHPKYQTPYVSTLLVAAVSLAVGLAFASHIDSLSRIVNFGALSGFLVLHLSVINHYMIRQRSRRWVLHLVFPLIGLLIIGYVLWQMDWQAKAIGLAWLGLGIAYYLVSTRVLKREVQLEL</sequence>
<feature type="transmembrane region" description="Helical" evidence="5">
    <location>
        <begin position="127"/>
        <end position="146"/>
    </location>
</feature>
<dbReference type="InterPro" id="IPR004841">
    <property type="entry name" value="AA-permease/SLC12A_dom"/>
</dbReference>
<feature type="transmembrane region" description="Helical" evidence="5">
    <location>
        <begin position="236"/>
        <end position="256"/>
    </location>
</feature>
<feature type="transmembrane region" description="Helical" evidence="5">
    <location>
        <begin position="197"/>
        <end position="216"/>
    </location>
</feature>
<evidence type="ECO:0000313" key="7">
    <source>
        <dbReference type="EMBL" id="MBE1161638.1"/>
    </source>
</evidence>
<dbReference type="EMBL" id="JACZZA010000009">
    <property type="protein sequence ID" value="MBE1161638.1"/>
    <property type="molecule type" value="Genomic_DNA"/>
</dbReference>
<evidence type="ECO:0000256" key="3">
    <source>
        <dbReference type="ARBA" id="ARBA00022989"/>
    </source>
</evidence>
<feature type="transmembrane region" description="Helical" evidence="5">
    <location>
        <begin position="335"/>
        <end position="356"/>
    </location>
</feature>
<keyword evidence="2 5" id="KW-0812">Transmembrane</keyword>
<dbReference type="PANTHER" id="PTHR42770">
    <property type="entry name" value="AMINO ACID TRANSPORTER-RELATED"/>
    <property type="match status" value="1"/>
</dbReference>
<feature type="transmembrane region" description="Helical" evidence="5">
    <location>
        <begin position="362"/>
        <end position="379"/>
    </location>
</feature>